<dbReference type="EMBL" id="JACMSF010000050">
    <property type="protein sequence ID" value="MBC2906388.1"/>
    <property type="molecule type" value="Genomic_DNA"/>
</dbReference>
<evidence type="ECO:0000313" key="3">
    <source>
        <dbReference type="EMBL" id="MBC2906388.1"/>
    </source>
</evidence>
<comment type="caution">
    <text evidence="3">The sequence shown here is derived from an EMBL/GenBank/DDBJ whole genome shotgun (WGS) entry which is preliminary data.</text>
</comment>
<proteinExistence type="predicted"/>
<reference evidence="3 4" key="1">
    <citation type="submission" date="2020-08" db="EMBL/GenBank/DDBJ databases">
        <title>Streptomyces sp. PSKA01 genome sequencing and assembly.</title>
        <authorList>
            <person name="Mandal S."/>
            <person name="Maiti P.K."/>
            <person name="Das P."/>
        </authorList>
    </citation>
    <scope>NUCLEOTIDE SEQUENCE [LARGE SCALE GENOMIC DNA]</scope>
    <source>
        <strain evidence="3 4">PSKA01</strain>
    </source>
</reference>
<evidence type="ECO:0000256" key="1">
    <source>
        <dbReference type="SAM" id="MobiDB-lite"/>
    </source>
</evidence>
<protein>
    <recommendedName>
        <fullName evidence="2">DUF6879 domain-containing protein</fullName>
    </recommendedName>
</protein>
<feature type="domain" description="DUF6879" evidence="2">
    <location>
        <begin position="221"/>
        <end position="326"/>
    </location>
</feature>
<gene>
    <name evidence="3" type="ORF">H4N64_33595</name>
</gene>
<accession>A0A7X1J8X1</accession>
<keyword evidence="4" id="KW-1185">Reference proteome</keyword>
<dbReference type="InterPro" id="IPR049244">
    <property type="entry name" value="DUF6879"/>
</dbReference>
<evidence type="ECO:0000259" key="2">
    <source>
        <dbReference type="Pfam" id="PF21806"/>
    </source>
</evidence>
<name>A0A7X1J8X1_9ACTN</name>
<dbReference type="AlphaFoldDB" id="A0A7X1J8X1"/>
<dbReference type="Pfam" id="PF21806">
    <property type="entry name" value="DUF6879"/>
    <property type="match status" value="1"/>
</dbReference>
<organism evidence="3 4">
    <name type="scientific">Streptomyces cupreus</name>
    <dbReference type="NCBI Taxonomy" id="2759956"/>
    <lineage>
        <taxon>Bacteria</taxon>
        <taxon>Bacillati</taxon>
        <taxon>Actinomycetota</taxon>
        <taxon>Actinomycetes</taxon>
        <taxon>Kitasatosporales</taxon>
        <taxon>Streptomycetaceae</taxon>
        <taxon>Streptomyces</taxon>
    </lineage>
</organism>
<evidence type="ECO:0000313" key="4">
    <source>
        <dbReference type="Proteomes" id="UP000584670"/>
    </source>
</evidence>
<sequence length="327" mass="36974">MNGATTGEVRTAPPPQEERRSKLFRKTLVTALLATGTFFLTNVLSPDASEQWQWTMPVVVGSAVLIMQYLVDFGERLEAVEEAQKRRIRGMRDSLADHHREMRSAVDESFAKINAATELFSQVDRSVLRSDGVTRLARKYTQVGEHGSEIVKRFAQEEIASLALLMENLSNGTADCPGENHEWLIDLTACTKKTLYATSTSVDRDFWSSGPGKRYLVAQGDAIRKRGVEIRRLFLVDGPEEITEALRKLCERQRRYGIDARIVDQSELDNAPVTSVNDFIIFDGELCYEIEPDVRATPTKTTLKMTPDHVSERIERFEDLWETSSPE</sequence>
<feature type="region of interest" description="Disordered" evidence="1">
    <location>
        <begin position="1"/>
        <end position="20"/>
    </location>
</feature>
<dbReference type="Proteomes" id="UP000584670">
    <property type="component" value="Unassembled WGS sequence"/>
</dbReference>